<protein>
    <submittedName>
        <fullName evidence="1">Uncharacterized protein</fullName>
    </submittedName>
</protein>
<evidence type="ECO:0000313" key="2">
    <source>
        <dbReference type="Proteomes" id="UP001239111"/>
    </source>
</evidence>
<dbReference type="Proteomes" id="UP001239111">
    <property type="component" value="Chromosome 2"/>
</dbReference>
<accession>A0ACC2P1T1</accession>
<proteinExistence type="predicted"/>
<keyword evidence="2" id="KW-1185">Reference proteome</keyword>
<comment type="caution">
    <text evidence="1">The sequence shown here is derived from an EMBL/GenBank/DDBJ whole genome shotgun (WGS) entry which is preliminary data.</text>
</comment>
<dbReference type="EMBL" id="CM056742">
    <property type="protein sequence ID" value="KAJ8676781.1"/>
    <property type="molecule type" value="Genomic_DNA"/>
</dbReference>
<name>A0ACC2P1T1_9HYME</name>
<gene>
    <name evidence="1" type="ORF">QAD02_012568</name>
</gene>
<sequence>MYRSPSTCLETFLESLNWTIDHLNREGLNEHIIMGDMNIDLRSKNSIAEDYMNVMIILAVEEEHQHGEKRVQQAAKIDYEKIKRVSAQEDWSSLRNCDGRNSDRASELDLVNQLACELVDKIRKVTENSKIVIDKCEKRRKGWITEGIITSIKRRDEMYTEGKSKND</sequence>
<evidence type="ECO:0000313" key="1">
    <source>
        <dbReference type="EMBL" id="KAJ8676781.1"/>
    </source>
</evidence>
<organism evidence="1 2">
    <name type="scientific">Eretmocerus hayati</name>
    <dbReference type="NCBI Taxonomy" id="131215"/>
    <lineage>
        <taxon>Eukaryota</taxon>
        <taxon>Metazoa</taxon>
        <taxon>Ecdysozoa</taxon>
        <taxon>Arthropoda</taxon>
        <taxon>Hexapoda</taxon>
        <taxon>Insecta</taxon>
        <taxon>Pterygota</taxon>
        <taxon>Neoptera</taxon>
        <taxon>Endopterygota</taxon>
        <taxon>Hymenoptera</taxon>
        <taxon>Apocrita</taxon>
        <taxon>Proctotrupomorpha</taxon>
        <taxon>Chalcidoidea</taxon>
        <taxon>Aphelinidae</taxon>
        <taxon>Aphelininae</taxon>
        <taxon>Eretmocerus</taxon>
    </lineage>
</organism>
<reference evidence="1" key="1">
    <citation type="submission" date="2023-04" db="EMBL/GenBank/DDBJ databases">
        <title>A chromosome-level genome assembly of the parasitoid wasp Eretmocerus hayati.</title>
        <authorList>
            <person name="Zhong Y."/>
            <person name="Liu S."/>
            <person name="Liu Y."/>
        </authorList>
    </citation>
    <scope>NUCLEOTIDE SEQUENCE</scope>
    <source>
        <strain evidence="1">ZJU_SS_LIU_2023</strain>
    </source>
</reference>